<evidence type="ECO:0000313" key="6">
    <source>
        <dbReference type="EMBL" id="UQN14478.1"/>
    </source>
</evidence>
<dbReference type="Pfam" id="PF00126">
    <property type="entry name" value="HTH_1"/>
    <property type="match status" value="1"/>
</dbReference>
<dbReference type="Gene3D" id="3.40.190.10">
    <property type="entry name" value="Periplasmic binding protein-like II"/>
    <property type="match status" value="2"/>
</dbReference>
<dbReference type="Pfam" id="PF03466">
    <property type="entry name" value="LysR_substrate"/>
    <property type="match status" value="1"/>
</dbReference>
<accession>A0ABY4MVM6</accession>
<dbReference type="SUPFAM" id="SSF53850">
    <property type="entry name" value="Periplasmic binding protein-like II"/>
    <property type="match status" value="1"/>
</dbReference>
<evidence type="ECO:0000256" key="2">
    <source>
        <dbReference type="ARBA" id="ARBA00023015"/>
    </source>
</evidence>
<keyword evidence="2" id="KW-0805">Transcription regulation</keyword>
<organism evidence="6">
    <name type="scientific">Gulosibacter sediminis</name>
    <dbReference type="NCBI Taxonomy" id="1729695"/>
    <lineage>
        <taxon>Bacteria</taxon>
        <taxon>Bacillati</taxon>
        <taxon>Actinomycetota</taxon>
        <taxon>Actinomycetes</taxon>
        <taxon>Micrococcales</taxon>
        <taxon>Microbacteriaceae</taxon>
        <taxon>Gulosibacter</taxon>
    </lineage>
</organism>
<sequence>MFDLRQLAVLDAIARTGSLAAAARDLHYGQPTISHHLRALERHLDSELVVSSATGTTLTAAGELMLEHARAVLTRLRVAARDVAELGQSGGPVLRMGTFESAGARLLPQVLAKLGTGRTVQVELVEGEPLGLQEQLLDGSLHCALLYDLDGDTSVTDAALRQRTLEREPFRIMLGADHPLAEREVIDLADLAEADWIRSRSVLEASERALLTAAGAAGFVPNTLLQSEDYSLVHAFVAAGVGVGLIVESAVDTRYRVVARPTVQDLGMRRVRFVATATPEPGRAAALARLEELLIEAAEVNPAASMGSMTTFVDERGSIANTSPS</sequence>
<evidence type="ECO:0000256" key="3">
    <source>
        <dbReference type="ARBA" id="ARBA00023125"/>
    </source>
</evidence>
<dbReference type="InterPro" id="IPR036390">
    <property type="entry name" value="WH_DNA-bd_sf"/>
</dbReference>
<comment type="similarity">
    <text evidence="1">Belongs to the LysR transcriptional regulatory family.</text>
</comment>
<proteinExistence type="inferred from homology"/>
<dbReference type="InterPro" id="IPR036388">
    <property type="entry name" value="WH-like_DNA-bd_sf"/>
</dbReference>
<dbReference type="Gene3D" id="1.10.10.10">
    <property type="entry name" value="Winged helix-like DNA-binding domain superfamily/Winged helix DNA-binding domain"/>
    <property type="match status" value="1"/>
</dbReference>
<dbReference type="PANTHER" id="PTHR30346:SF29">
    <property type="entry name" value="LYSR SUBSTRATE-BINDING"/>
    <property type="match status" value="1"/>
</dbReference>
<name>A0ABY4MVM6_9MICO</name>
<dbReference type="InterPro" id="IPR000847">
    <property type="entry name" value="LysR_HTH_N"/>
</dbReference>
<keyword evidence="4" id="KW-0804">Transcription</keyword>
<dbReference type="PROSITE" id="PS50931">
    <property type="entry name" value="HTH_LYSR"/>
    <property type="match status" value="1"/>
</dbReference>
<dbReference type="PANTHER" id="PTHR30346">
    <property type="entry name" value="TRANSCRIPTIONAL DUAL REGULATOR HCAR-RELATED"/>
    <property type="match status" value="1"/>
</dbReference>
<evidence type="ECO:0000256" key="4">
    <source>
        <dbReference type="ARBA" id="ARBA00023163"/>
    </source>
</evidence>
<dbReference type="SUPFAM" id="SSF46785">
    <property type="entry name" value="Winged helix' DNA-binding domain"/>
    <property type="match status" value="1"/>
</dbReference>
<evidence type="ECO:0000256" key="1">
    <source>
        <dbReference type="ARBA" id="ARBA00009437"/>
    </source>
</evidence>
<feature type="domain" description="HTH lysR-type" evidence="5">
    <location>
        <begin position="2"/>
        <end position="59"/>
    </location>
</feature>
<keyword evidence="3" id="KW-0238">DNA-binding</keyword>
<reference evidence="6" key="1">
    <citation type="submission" date="2022-05" db="EMBL/GenBank/DDBJ databases">
        <title>Complete genome sequence of toluene-degrading Gulosibacter sediminis strain ACHW.36C.</title>
        <authorList>
            <person name="Wai A.C."/>
            <person name="Lai G.K."/>
            <person name="Griffin S.D."/>
            <person name="Leung F.C."/>
        </authorList>
    </citation>
    <scope>NUCLEOTIDE SEQUENCE [LARGE SCALE GENOMIC DNA]</scope>
    <source>
        <strain evidence="6">ACHW.36C</strain>
    </source>
</reference>
<evidence type="ECO:0000259" key="5">
    <source>
        <dbReference type="PROSITE" id="PS50931"/>
    </source>
</evidence>
<dbReference type="EMBL" id="CP097160">
    <property type="protein sequence ID" value="UQN14478.1"/>
    <property type="molecule type" value="Genomic_DNA"/>
</dbReference>
<dbReference type="InterPro" id="IPR005119">
    <property type="entry name" value="LysR_subst-bd"/>
</dbReference>
<gene>
    <name evidence="6" type="ORF">M3M28_10525</name>
</gene>
<protein>
    <submittedName>
        <fullName evidence="6">LysR family transcriptional regulator</fullName>
    </submittedName>
</protein>